<organism evidence="2 3">
    <name type="scientific">Bergeyella porcorum</name>
    <dbReference type="NCBI Taxonomy" id="1735111"/>
    <lineage>
        <taxon>Bacteria</taxon>
        <taxon>Pseudomonadati</taxon>
        <taxon>Bacteroidota</taxon>
        <taxon>Flavobacteriia</taxon>
        <taxon>Flavobacteriales</taxon>
        <taxon>Weeksellaceae</taxon>
        <taxon>Bergeyella</taxon>
    </lineage>
</organism>
<dbReference type="Gene3D" id="3.10.350.10">
    <property type="entry name" value="LysM domain"/>
    <property type="match status" value="4"/>
</dbReference>
<proteinExistence type="predicted"/>
<feature type="domain" description="LysM" evidence="1">
    <location>
        <begin position="9"/>
        <end position="53"/>
    </location>
</feature>
<accession>A0AAU0F181</accession>
<dbReference type="KEGG" id="bpor:BPO_1831"/>
<dbReference type="PROSITE" id="PS51782">
    <property type="entry name" value="LYSM"/>
    <property type="match status" value="3"/>
</dbReference>
<feature type="domain" description="LysM" evidence="1">
    <location>
        <begin position="150"/>
        <end position="194"/>
    </location>
</feature>
<dbReference type="AlphaFoldDB" id="A0AAU0F181"/>
<reference evidence="2" key="1">
    <citation type="submission" date="2023-10" db="EMBL/GenBank/DDBJ databases">
        <title>Characterization and whole genome sequencing of a novel strain of Bergeyella porcorum QD2021 isolated from pig.</title>
        <authorList>
            <person name="Liu G."/>
            <person name="Chen C."/>
            <person name="Han X."/>
        </authorList>
    </citation>
    <scope>NUCLEOTIDE SEQUENCE</scope>
    <source>
        <strain evidence="2">QD2021</strain>
    </source>
</reference>
<dbReference type="PANTHER" id="PTHR33734:SF22">
    <property type="entry name" value="MEMBRANE-BOUND LYTIC MUREIN TRANSGLYCOSYLASE D"/>
    <property type="match status" value="1"/>
</dbReference>
<dbReference type="Gene3D" id="3.40.50.2300">
    <property type="match status" value="2"/>
</dbReference>
<evidence type="ECO:0000313" key="3">
    <source>
        <dbReference type="Proteomes" id="UP001432059"/>
    </source>
</evidence>
<dbReference type="CDD" id="cd00118">
    <property type="entry name" value="LysM"/>
    <property type="match status" value="2"/>
</dbReference>
<dbReference type="Proteomes" id="UP001432059">
    <property type="component" value="Chromosome"/>
</dbReference>
<dbReference type="InterPro" id="IPR036779">
    <property type="entry name" value="LysM_dom_sf"/>
</dbReference>
<sequence>MFSGINAQKSHTVTKGDTLYGIAKKYGMSLEQLTKLNPKIKDNKVNIGDVLIVNGKASASSATSVETSSEIGYITLQPKQTIYGITKQYQISEAKLRALNPNLDGNMKIGNKIALPLSNIQKYGDKNAVAEVAEIPATTTVAASQVVDENTYQIQPKDNYYQITKKFKITKEQLFALNPGLEQKGLQVGDVIRVKGDVAQTVSNTNSKPITATQSSNDEYATYTVKEGDTIFGIINRYGVSLDDLLVLNPQLSNGLKAGMVLKLRKLDAAYVKKSGDALNVVLMLPFGFDTNDTKFRSMSTDFLAGAQLAIERNAAAGLKLNVNIVDAKNEANFKSSLTQISKDNTDLIIGPFLKSNVVEVIDYVGSKKIPVVAPFANSEDLYEYDNLIIVETADDVYVDKIVEEIAKVYSSQKVYILSDANKANANGIKEGIEKRLKGANVVMVNSASEIKTEQNMMTGQAAPVVAVLASKDDALGAAFTNRLLELSKEVSNLKSFSMYYHPSFEKKQDDLFVANLVYLMDRKINTSGSFEKEVLAAYNEKYCKSPSKYAIIGFDVVNDILSRENKNGEVFKQIGKVQTQLATKFEYVRVKKNGAYVNTGHRVVRLTSQ</sequence>
<gene>
    <name evidence="2" type="ORF">BPO_1831</name>
</gene>
<name>A0AAU0F181_9FLAO</name>
<dbReference type="EMBL" id="CP136426">
    <property type="protein sequence ID" value="WOC52478.1"/>
    <property type="molecule type" value="Genomic_DNA"/>
</dbReference>
<dbReference type="SUPFAM" id="SSF53822">
    <property type="entry name" value="Periplasmic binding protein-like I"/>
    <property type="match status" value="1"/>
</dbReference>
<dbReference type="SUPFAM" id="SSF54106">
    <property type="entry name" value="LysM domain"/>
    <property type="match status" value="3"/>
</dbReference>
<dbReference type="CDD" id="cd06268">
    <property type="entry name" value="PBP1_ABC_transporter_LIVBP-like"/>
    <property type="match status" value="1"/>
</dbReference>
<dbReference type="Pfam" id="PF01476">
    <property type="entry name" value="LysM"/>
    <property type="match status" value="4"/>
</dbReference>
<keyword evidence="3" id="KW-1185">Reference proteome</keyword>
<dbReference type="InterPro" id="IPR018392">
    <property type="entry name" value="LysM"/>
</dbReference>
<evidence type="ECO:0000313" key="2">
    <source>
        <dbReference type="EMBL" id="WOC52478.1"/>
    </source>
</evidence>
<dbReference type="InterPro" id="IPR028082">
    <property type="entry name" value="Peripla_BP_I"/>
</dbReference>
<dbReference type="GO" id="GO:0008932">
    <property type="term" value="F:lytic endotransglycosylase activity"/>
    <property type="evidence" value="ECO:0007669"/>
    <property type="project" value="TreeGrafter"/>
</dbReference>
<evidence type="ECO:0000259" key="1">
    <source>
        <dbReference type="PROSITE" id="PS51782"/>
    </source>
</evidence>
<dbReference type="PANTHER" id="PTHR33734">
    <property type="entry name" value="LYSM DOMAIN-CONTAINING GPI-ANCHORED PROTEIN 2"/>
    <property type="match status" value="1"/>
</dbReference>
<dbReference type="SMART" id="SM00257">
    <property type="entry name" value="LysM"/>
    <property type="match status" value="4"/>
</dbReference>
<feature type="domain" description="LysM" evidence="1">
    <location>
        <begin position="221"/>
        <end position="264"/>
    </location>
</feature>
<protein>
    <submittedName>
        <fullName evidence="2">Amino acid ABC transporter substrate-binding protein</fullName>
    </submittedName>
</protein>